<dbReference type="AlphaFoldDB" id="A0A0D9XHX5"/>
<dbReference type="Gramene" id="LPERR10G02190.2">
    <property type="protein sequence ID" value="LPERR10G02190.2"/>
    <property type="gene ID" value="LPERR10G02190"/>
</dbReference>
<sequence>MRQVLVAMLCSSFKEPDDEELDDDDVQQEAWATAMTNAGKVIIKPTKGSFPKAIAI</sequence>
<dbReference type="HOGENOM" id="CLU_3017117_0_0_1"/>
<reference evidence="2" key="2">
    <citation type="submission" date="2013-12" db="EMBL/GenBank/DDBJ databases">
        <authorList>
            <person name="Yu Y."/>
            <person name="Lee S."/>
            <person name="de Baynast K."/>
            <person name="Wissotski M."/>
            <person name="Liu L."/>
            <person name="Talag J."/>
            <person name="Goicoechea J."/>
            <person name="Angelova A."/>
            <person name="Jetty R."/>
            <person name="Kudrna D."/>
            <person name="Golser W."/>
            <person name="Rivera L."/>
            <person name="Zhang J."/>
            <person name="Wing R."/>
        </authorList>
    </citation>
    <scope>NUCLEOTIDE SEQUENCE</scope>
</reference>
<accession>A0A0D9XHX5</accession>
<evidence type="ECO:0000313" key="2">
    <source>
        <dbReference type="Proteomes" id="UP000032180"/>
    </source>
</evidence>
<dbReference type="EnsemblPlants" id="LPERR10G02190.2">
    <property type="protein sequence ID" value="LPERR10G02190.2"/>
    <property type="gene ID" value="LPERR10G02190"/>
</dbReference>
<reference evidence="1 2" key="1">
    <citation type="submission" date="2012-08" db="EMBL/GenBank/DDBJ databases">
        <title>Oryza genome evolution.</title>
        <authorList>
            <person name="Wing R.A."/>
        </authorList>
    </citation>
    <scope>NUCLEOTIDE SEQUENCE</scope>
</reference>
<protein>
    <submittedName>
        <fullName evidence="1">Uncharacterized protein</fullName>
    </submittedName>
</protein>
<evidence type="ECO:0000313" key="1">
    <source>
        <dbReference type="EnsemblPlants" id="LPERR10G02190.2"/>
    </source>
</evidence>
<name>A0A0D9XHX5_9ORYZ</name>
<organism evidence="1 2">
    <name type="scientific">Leersia perrieri</name>
    <dbReference type="NCBI Taxonomy" id="77586"/>
    <lineage>
        <taxon>Eukaryota</taxon>
        <taxon>Viridiplantae</taxon>
        <taxon>Streptophyta</taxon>
        <taxon>Embryophyta</taxon>
        <taxon>Tracheophyta</taxon>
        <taxon>Spermatophyta</taxon>
        <taxon>Magnoliopsida</taxon>
        <taxon>Liliopsida</taxon>
        <taxon>Poales</taxon>
        <taxon>Poaceae</taxon>
        <taxon>BOP clade</taxon>
        <taxon>Oryzoideae</taxon>
        <taxon>Oryzeae</taxon>
        <taxon>Oryzinae</taxon>
        <taxon>Leersia</taxon>
    </lineage>
</organism>
<proteinExistence type="predicted"/>
<keyword evidence="2" id="KW-1185">Reference proteome</keyword>
<dbReference type="Proteomes" id="UP000032180">
    <property type="component" value="Chromosome 10"/>
</dbReference>
<reference evidence="1" key="3">
    <citation type="submission" date="2015-04" db="UniProtKB">
        <authorList>
            <consortium name="EnsemblPlants"/>
        </authorList>
    </citation>
    <scope>IDENTIFICATION</scope>
</reference>